<proteinExistence type="inferred from homology"/>
<evidence type="ECO:0000256" key="5">
    <source>
        <dbReference type="ARBA" id="ARBA00022481"/>
    </source>
</evidence>
<evidence type="ECO:0000256" key="9">
    <source>
        <dbReference type="ARBA" id="ARBA00023136"/>
    </source>
</evidence>
<dbReference type="InterPro" id="IPR012902">
    <property type="entry name" value="N_methyl_site"/>
</dbReference>
<feature type="transmembrane region" description="Helical" evidence="11">
    <location>
        <begin position="22"/>
        <end position="46"/>
    </location>
</feature>
<evidence type="ECO:0000256" key="11">
    <source>
        <dbReference type="SAM" id="Phobius"/>
    </source>
</evidence>
<keyword evidence="7 11" id="KW-0812">Transmembrane</keyword>
<protein>
    <recommendedName>
        <fullName evidence="3">Type II secretion system protein J</fullName>
    </recommendedName>
</protein>
<name>A0A1H3BIR3_9GAMM</name>
<accession>A0A1H3BIR3</accession>
<dbReference type="Proteomes" id="UP000199675">
    <property type="component" value="Unassembled WGS sequence"/>
</dbReference>
<dbReference type="STRING" id="488533.SAMN04487960_10939"/>
<dbReference type="InterPro" id="IPR045584">
    <property type="entry name" value="Pilin-like"/>
</dbReference>
<dbReference type="InterPro" id="IPR010055">
    <property type="entry name" value="T2SS_protein-GspJ"/>
</dbReference>
<gene>
    <name evidence="12" type="ORF">SAMN04487960_10939</name>
</gene>
<evidence type="ECO:0000256" key="10">
    <source>
        <dbReference type="SAM" id="MobiDB-lite"/>
    </source>
</evidence>
<dbReference type="Gene3D" id="3.10.610.10">
    <property type="entry name" value="GSPII I/J protein-like"/>
    <property type="match status" value="1"/>
</dbReference>
<dbReference type="PANTHER" id="PTHR39583:SF2">
    <property type="entry name" value="TYPE II SECRETION SYSTEM PROTEIN J"/>
    <property type="match status" value="1"/>
</dbReference>
<dbReference type="AlphaFoldDB" id="A0A1H3BIR3"/>
<dbReference type="InterPro" id="IPR051621">
    <property type="entry name" value="T2SS_protein_J"/>
</dbReference>
<dbReference type="NCBIfam" id="TIGR01711">
    <property type="entry name" value="gspJ"/>
    <property type="match status" value="1"/>
</dbReference>
<dbReference type="PANTHER" id="PTHR39583">
    <property type="entry name" value="TYPE II SECRETION SYSTEM PROTEIN J-RELATED"/>
    <property type="match status" value="1"/>
</dbReference>
<keyword evidence="9 11" id="KW-0472">Membrane</keyword>
<evidence type="ECO:0000313" key="13">
    <source>
        <dbReference type="Proteomes" id="UP000199675"/>
    </source>
</evidence>
<dbReference type="Gene3D" id="2.10.70.20">
    <property type="entry name" value="gspk-gspi-gspj complex like domains"/>
    <property type="match status" value="1"/>
</dbReference>
<evidence type="ECO:0000256" key="4">
    <source>
        <dbReference type="ARBA" id="ARBA00022475"/>
    </source>
</evidence>
<dbReference type="Pfam" id="PF11612">
    <property type="entry name" value="T2SSJ"/>
    <property type="match status" value="1"/>
</dbReference>
<reference evidence="12 13" key="1">
    <citation type="submission" date="2016-10" db="EMBL/GenBank/DDBJ databases">
        <authorList>
            <person name="de Groot N.N."/>
        </authorList>
    </citation>
    <scope>NUCLEOTIDE SEQUENCE [LARGE SCALE GENOMIC DNA]</scope>
    <source>
        <strain evidence="12 13">CGMCC 1.7059</strain>
    </source>
</reference>
<dbReference type="SUPFAM" id="SSF54523">
    <property type="entry name" value="Pili subunits"/>
    <property type="match status" value="1"/>
</dbReference>
<dbReference type="EMBL" id="FNNE01000009">
    <property type="protein sequence ID" value="SDX41618.1"/>
    <property type="molecule type" value="Genomic_DNA"/>
</dbReference>
<dbReference type="GO" id="GO:0015627">
    <property type="term" value="C:type II protein secretion system complex"/>
    <property type="evidence" value="ECO:0007669"/>
    <property type="project" value="InterPro"/>
</dbReference>
<dbReference type="GO" id="GO:0005886">
    <property type="term" value="C:plasma membrane"/>
    <property type="evidence" value="ECO:0007669"/>
    <property type="project" value="UniProtKB-SubCell"/>
</dbReference>
<evidence type="ECO:0000313" key="12">
    <source>
        <dbReference type="EMBL" id="SDX41618.1"/>
    </source>
</evidence>
<keyword evidence="5" id="KW-0488">Methylation</keyword>
<evidence type="ECO:0000256" key="7">
    <source>
        <dbReference type="ARBA" id="ARBA00022692"/>
    </source>
</evidence>
<organism evidence="12 13">
    <name type="scientific">Marinobacter mobilis</name>
    <dbReference type="NCBI Taxonomy" id="488533"/>
    <lineage>
        <taxon>Bacteria</taxon>
        <taxon>Pseudomonadati</taxon>
        <taxon>Pseudomonadota</taxon>
        <taxon>Gammaproteobacteria</taxon>
        <taxon>Pseudomonadales</taxon>
        <taxon>Marinobacteraceae</taxon>
        <taxon>Marinobacter</taxon>
    </lineage>
</organism>
<keyword evidence="8 11" id="KW-1133">Transmembrane helix</keyword>
<comment type="similarity">
    <text evidence="2">Belongs to the GSP J family.</text>
</comment>
<evidence type="ECO:0000256" key="2">
    <source>
        <dbReference type="ARBA" id="ARBA00011084"/>
    </source>
</evidence>
<feature type="region of interest" description="Disordered" evidence="10">
    <location>
        <begin position="227"/>
        <end position="262"/>
    </location>
</feature>
<dbReference type="Pfam" id="PF07963">
    <property type="entry name" value="N_methyl"/>
    <property type="match status" value="1"/>
</dbReference>
<keyword evidence="6" id="KW-0997">Cell inner membrane</keyword>
<evidence type="ECO:0000256" key="8">
    <source>
        <dbReference type="ARBA" id="ARBA00022989"/>
    </source>
</evidence>
<keyword evidence="13" id="KW-1185">Reference proteome</keyword>
<dbReference type="RefSeq" id="WP_245726041.1">
    <property type="nucleotide sequence ID" value="NZ_FNNE01000009.1"/>
</dbReference>
<sequence length="262" mass="29434">MPSSMQRAAGNASQAGFTLMEVLIAVTITAVIGLGIWQVVSGIILARDRVDQVATRFDQLQRSFLLLERDITQSVYRPVRNLYGDTEPALTSRSDEFDLMLTRQGWRNPVGLKRSNLQRVAYEYTGDELHRRYWPVIDQGYDDSGRDQFLVDGIKTFDVEFFDQDLKWGSNWPTQEAMNASVESGGGNIPLPLAVRVTLEHDQFGVLERLYVLPPFDRATVQRVMVEHAQSQADSEVEDETQNEQAQPGEQAAPSGQDGVIQ</sequence>
<keyword evidence="4" id="KW-1003">Cell membrane</keyword>
<dbReference type="GO" id="GO:0015628">
    <property type="term" value="P:protein secretion by the type II secretion system"/>
    <property type="evidence" value="ECO:0007669"/>
    <property type="project" value="InterPro"/>
</dbReference>
<dbReference type="NCBIfam" id="TIGR02532">
    <property type="entry name" value="IV_pilin_GFxxxE"/>
    <property type="match status" value="1"/>
</dbReference>
<evidence type="ECO:0000256" key="3">
    <source>
        <dbReference type="ARBA" id="ARBA00021539"/>
    </source>
</evidence>
<evidence type="ECO:0000256" key="6">
    <source>
        <dbReference type="ARBA" id="ARBA00022519"/>
    </source>
</evidence>
<evidence type="ECO:0000256" key="1">
    <source>
        <dbReference type="ARBA" id="ARBA00004377"/>
    </source>
</evidence>
<comment type="subcellular location">
    <subcellularLocation>
        <location evidence="1">Cell inner membrane</location>
        <topology evidence="1">Single-pass membrane protein</topology>
    </subcellularLocation>
</comment>